<organism evidence="1">
    <name type="scientific">marine sediment metagenome</name>
    <dbReference type="NCBI Taxonomy" id="412755"/>
    <lineage>
        <taxon>unclassified sequences</taxon>
        <taxon>metagenomes</taxon>
        <taxon>ecological metagenomes</taxon>
    </lineage>
</organism>
<accession>A0A0F9AKS8</accession>
<dbReference type="AlphaFoldDB" id="A0A0F9AKS8"/>
<name>A0A0F9AKS8_9ZZZZ</name>
<feature type="non-terminal residue" evidence="1">
    <location>
        <position position="1"/>
    </location>
</feature>
<protein>
    <submittedName>
        <fullName evidence="1">Uncharacterized protein</fullName>
    </submittedName>
</protein>
<gene>
    <name evidence="1" type="ORF">LCGC14_2836980</name>
</gene>
<dbReference type="EMBL" id="LAZR01054186">
    <property type="protein sequence ID" value="KKK79094.1"/>
    <property type="molecule type" value="Genomic_DNA"/>
</dbReference>
<sequence>SQMSKKLTVENKEALVLALSTLGRSISDACNWLGSVNEPHPAADAWKKHWESIIYFEDREIKASGDKGMYDHRKERNRRDAAIKELNLAIPKFKKAEWAERQKLADEWAPALIEWLEETYGKKIVDKMNIILGFGQSPGGLVCDKHLRLSCYSNFRGEIFRGITE</sequence>
<evidence type="ECO:0000313" key="1">
    <source>
        <dbReference type="EMBL" id="KKK79094.1"/>
    </source>
</evidence>
<proteinExistence type="predicted"/>
<reference evidence="1" key="1">
    <citation type="journal article" date="2015" name="Nature">
        <title>Complex archaea that bridge the gap between prokaryotes and eukaryotes.</title>
        <authorList>
            <person name="Spang A."/>
            <person name="Saw J.H."/>
            <person name="Jorgensen S.L."/>
            <person name="Zaremba-Niedzwiedzka K."/>
            <person name="Martijn J."/>
            <person name="Lind A.E."/>
            <person name="van Eijk R."/>
            <person name="Schleper C."/>
            <person name="Guy L."/>
            <person name="Ettema T.J."/>
        </authorList>
    </citation>
    <scope>NUCLEOTIDE SEQUENCE</scope>
</reference>
<comment type="caution">
    <text evidence="1">The sequence shown here is derived from an EMBL/GenBank/DDBJ whole genome shotgun (WGS) entry which is preliminary data.</text>
</comment>